<dbReference type="GO" id="GO:0016757">
    <property type="term" value="F:glycosyltransferase activity"/>
    <property type="evidence" value="ECO:0007669"/>
    <property type="project" value="InterPro"/>
</dbReference>
<reference evidence="2 3" key="1">
    <citation type="submission" date="2020-08" db="EMBL/GenBank/DDBJ databases">
        <title>Genomic Encyclopedia of Type Strains, Phase IV (KMG-IV): sequencing the most valuable type-strain genomes for metagenomic binning, comparative biology and taxonomic classification.</title>
        <authorList>
            <person name="Goeker M."/>
        </authorList>
    </citation>
    <scope>NUCLEOTIDE SEQUENCE [LARGE SCALE GENOMIC DNA]</scope>
    <source>
        <strain evidence="2 3">DSM 25079</strain>
    </source>
</reference>
<dbReference type="InterPro" id="IPR001296">
    <property type="entry name" value="Glyco_trans_1"/>
</dbReference>
<gene>
    <name evidence="2" type="ORF">FHS49_003023</name>
</gene>
<dbReference type="Pfam" id="PF00534">
    <property type="entry name" value="Glycos_transf_1"/>
    <property type="match status" value="1"/>
</dbReference>
<protein>
    <submittedName>
        <fullName evidence="2">Glycosyltransferase involved in cell wall biosynthesis</fullName>
    </submittedName>
</protein>
<comment type="caution">
    <text evidence="2">The sequence shown here is derived from an EMBL/GenBank/DDBJ whole genome shotgun (WGS) entry which is preliminary data.</text>
</comment>
<proteinExistence type="predicted"/>
<evidence type="ECO:0000313" key="2">
    <source>
        <dbReference type="EMBL" id="MBB5686995.1"/>
    </source>
</evidence>
<evidence type="ECO:0000313" key="3">
    <source>
        <dbReference type="Proteomes" id="UP000549617"/>
    </source>
</evidence>
<keyword evidence="2" id="KW-0808">Transferase</keyword>
<dbReference type="SUPFAM" id="SSF53756">
    <property type="entry name" value="UDP-Glycosyltransferase/glycogen phosphorylase"/>
    <property type="match status" value="1"/>
</dbReference>
<feature type="domain" description="Glycosyl transferase family 1" evidence="1">
    <location>
        <begin position="211"/>
        <end position="325"/>
    </location>
</feature>
<dbReference type="Proteomes" id="UP000549617">
    <property type="component" value="Unassembled WGS sequence"/>
</dbReference>
<dbReference type="Gene3D" id="3.40.50.2000">
    <property type="entry name" value="Glycogen Phosphorylase B"/>
    <property type="match status" value="1"/>
</dbReference>
<evidence type="ECO:0000259" key="1">
    <source>
        <dbReference type="Pfam" id="PF00534"/>
    </source>
</evidence>
<name>A0A7W9AJT5_9SPHN</name>
<organism evidence="2 3">
    <name type="scientific">Sphingobium boeckii</name>
    <dbReference type="NCBI Taxonomy" id="1082345"/>
    <lineage>
        <taxon>Bacteria</taxon>
        <taxon>Pseudomonadati</taxon>
        <taxon>Pseudomonadota</taxon>
        <taxon>Alphaproteobacteria</taxon>
        <taxon>Sphingomonadales</taxon>
        <taxon>Sphingomonadaceae</taxon>
        <taxon>Sphingobium</taxon>
    </lineage>
</organism>
<dbReference type="EMBL" id="JACIJC010000005">
    <property type="protein sequence ID" value="MBB5686995.1"/>
    <property type="molecule type" value="Genomic_DNA"/>
</dbReference>
<dbReference type="RefSeq" id="WP_184020033.1">
    <property type="nucleotide sequence ID" value="NZ_JACIJC010000005.1"/>
</dbReference>
<accession>A0A7W9AJT5</accession>
<sequence length="409" mass="45721">MNKPIAADAPMLLIIPSVPGNRTTSGYYLDEKAVLGLELYARFWPGRVLTLFREGDRSAILFGREYTLEDLPFDVQIVTNNGEIDEINLTNAAIIAASGDNFLDFPLADICKKIDVPLVYFIEYILETRLQIIALDKGTKFSKIKSAVWTCLSERDRRRAFRKASGLQANGTPAGNAYASLTPDLITYFDTRMPRALMATDVEIERKIERLKAGQPLRLGFSGRLDPMKGSDHLIYTAEKLRLAGCDFSLDIFGSGSLEQSMQDRIKQSQLASHVRIHPPIDFKTALVPFFRNDIDLFLCCHRQADPSCTYMEAMGCGVPISGYGNKAFMGLLNLAPIGRSARMGSPYALARAVLALDADRATLGKMMWEARNLSSRNDVESTFINRVEHLVRLAKMDVGRKTEHRRQI</sequence>
<keyword evidence="3" id="KW-1185">Reference proteome</keyword>
<dbReference type="AlphaFoldDB" id="A0A7W9AJT5"/>